<name>A0AAN8KE25_PATCE</name>
<gene>
    <name evidence="1" type="ORF">SNE40_003485</name>
</gene>
<sequence length="104" mass="11828">MSHNRRVTPMGIRETRITVRVPPMMEGVPPIILRVPPMVVCVLRPMIVRVPPMVVYTHDCPCATNGCAYTNNSPTRKQFQIPFKVEFSGTNCQSLEYPIPIIYK</sequence>
<dbReference type="AlphaFoldDB" id="A0AAN8KE25"/>
<organism evidence="1 2">
    <name type="scientific">Patella caerulea</name>
    <name type="common">Rayed Mediterranean limpet</name>
    <dbReference type="NCBI Taxonomy" id="87958"/>
    <lineage>
        <taxon>Eukaryota</taxon>
        <taxon>Metazoa</taxon>
        <taxon>Spiralia</taxon>
        <taxon>Lophotrochozoa</taxon>
        <taxon>Mollusca</taxon>
        <taxon>Gastropoda</taxon>
        <taxon>Patellogastropoda</taxon>
        <taxon>Patelloidea</taxon>
        <taxon>Patellidae</taxon>
        <taxon>Patella</taxon>
    </lineage>
</organism>
<proteinExistence type="predicted"/>
<dbReference type="Proteomes" id="UP001347796">
    <property type="component" value="Unassembled WGS sequence"/>
</dbReference>
<evidence type="ECO:0000313" key="1">
    <source>
        <dbReference type="EMBL" id="KAK6191910.1"/>
    </source>
</evidence>
<reference evidence="1 2" key="1">
    <citation type="submission" date="2024-01" db="EMBL/GenBank/DDBJ databases">
        <title>The genome of the rayed Mediterranean limpet Patella caerulea (Linnaeus, 1758).</title>
        <authorList>
            <person name="Anh-Thu Weber A."/>
            <person name="Halstead-Nussloch G."/>
        </authorList>
    </citation>
    <scope>NUCLEOTIDE SEQUENCE [LARGE SCALE GENOMIC DNA]</scope>
    <source>
        <strain evidence="1">AATW-2023a</strain>
        <tissue evidence="1">Whole specimen</tissue>
    </source>
</reference>
<comment type="caution">
    <text evidence="1">The sequence shown here is derived from an EMBL/GenBank/DDBJ whole genome shotgun (WGS) entry which is preliminary data.</text>
</comment>
<protein>
    <submittedName>
        <fullName evidence="1">Uncharacterized protein</fullName>
    </submittedName>
</protein>
<keyword evidence="2" id="KW-1185">Reference proteome</keyword>
<accession>A0AAN8KE25</accession>
<evidence type="ECO:0000313" key="2">
    <source>
        <dbReference type="Proteomes" id="UP001347796"/>
    </source>
</evidence>
<dbReference type="EMBL" id="JAZGQO010000002">
    <property type="protein sequence ID" value="KAK6191910.1"/>
    <property type="molecule type" value="Genomic_DNA"/>
</dbReference>